<dbReference type="STRING" id="1122188.SAMN02745674_02218"/>
<dbReference type="InterPro" id="IPR011008">
    <property type="entry name" value="Dimeric_a/b-barrel"/>
</dbReference>
<dbReference type="OrthoDB" id="678044at2"/>
<reference evidence="2 3" key="1">
    <citation type="submission" date="2017-02" db="EMBL/GenBank/DDBJ databases">
        <authorList>
            <person name="Peterson S.W."/>
        </authorList>
    </citation>
    <scope>NUCLEOTIDE SEQUENCE [LARGE SCALE GENOMIC DNA]</scope>
    <source>
        <strain evidence="2 3">DSM 21749</strain>
    </source>
</reference>
<dbReference type="RefSeq" id="WP_078758774.1">
    <property type="nucleotide sequence ID" value="NZ_FUXP01000009.1"/>
</dbReference>
<gene>
    <name evidence="2" type="ORF">SAMN02745674_02218</name>
</gene>
<evidence type="ECO:0000259" key="1">
    <source>
        <dbReference type="Pfam" id="PF03992"/>
    </source>
</evidence>
<dbReference type="SUPFAM" id="SSF54909">
    <property type="entry name" value="Dimeric alpha+beta barrel"/>
    <property type="match status" value="1"/>
</dbReference>
<dbReference type="EMBL" id="FUXP01000009">
    <property type="protein sequence ID" value="SKA16167.1"/>
    <property type="molecule type" value="Genomic_DNA"/>
</dbReference>
<name>A0A1T4RJU4_9GAMM</name>
<dbReference type="Gene3D" id="3.30.70.100">
    <property type="match status" value="1"/>
</dbReference>
<dbReference type="AlphaFoldDB" id="A0A1T4RJU4"/>
<dbReference type="Proteomes" id="UP000190061">
    <property type="component" value="Unassembled WGS sequence"/>
</dbReference>
<protein>
    <submittedName>
        <fullName evidence="2">Quinol monooxygenase YgiN</fullName>
    </submittedName>
</protein>
<evidence type="ECO:0000313" key="3">
    <source>
        <dbReference type="Proteomes" id="UP000190061"/>
    </source>
</evidence>
<feature type="domain" description="ABM" evidence="1">
    <location>
        <begin position="11"/>
        <end position="80"/>
    </location>
</feature>
<evidence type="ECO:0000313" key="2">
    <source>
        <dbReference type="EMBL" id="SKA16167.1"/>
    </source>
</evidence>
<dbReference type="InterPro" id="IPR007138">
    <property type="entry name" value="ABM_dom"/>
</dbReference>
<keyword evidence="3" id="KW-1185">Reference proteome</keyword>
<proteinExistence type="predicted"/>
<accession>A0A1T4RJU4</accession>
<dbReference type="Pfam" id="PF03992">
    <property type="entry name" value="ABM"/>
    <property type="match status" value="1"/>
</dbReference>
<dbReference type="GO" id="GO:0004497">
    <property type="term" value="F:monooxygenase activity"/>
    <property type="evidence" value="ECO:0007669"/>
    <property type="project" value="UniProtKB-KW"/>
</dbReference>
<keyword evidence="2" id="KW-0560">Oxidoreductase</keyword>
<sequence>MADSDLVFYVKCHVRPECIDAWKEEVGKVIEQMSREETFVSCYLHQDTAIPELFTLYERWSEPSLEAFLQHQDKPYRQAYDAKLPDLLQRPREPAVLTPLGEWHRKRD</sequence>
<keyword evidence="2" id="KW-0503">Monooxygenase</keyword>
<organism evidence="2 3">
    <name type="scientific">Lysobacter spongiicola DSM 21749</name>
    <dbReference type="NCBI Taxonomy" id="1122188"/>
    <lineage>
        <taxon>Bacteria</taxon>
        <taxon>Pseudomonadati</taxon>
        <taxon>Pseudomonadota</taxon>
        <taxon>Gammaproteobacteria</taxon>
        <taxon>Lysobacterales</taxon>
        <taxon>Lysobacteraceae</taxon>
        <taxon>Novilysobacter</taxon>
    </lineage>
</organism>